<dbReference type="AlphaFoldDB" id="A0AAP0L2Q7"/>
<dbReference type="InterPro" id="IPR041469">
    <property type="entry name" value="Subtilisin-like_FN3"/>
</dbReference>
<dbReference type="Proteomes" id="UP001420932">
    <property type="component" value="Unassembled WGS sequence"/>
</dbReference>
<feature type="domain" description="Subtilisin-like protease fibronectin type-III" evidence="1">
    <location>
        <begin position="55"/>
        <end position="130"/>
    </location>
</feature>
<name>A0AAP0L2Q7_9MAGN</name>
<reference evidence="2 3" key="1">
    <citation type="submission" date="2024-01" db="EMBL/GenBank/DDBJ databases">
        <title>Genome assemblies of Stephania.</title>
        <authorList>
            <person name="Yang L."/>
        </authorList>
    </citation>
    <scope>NUCLEOTIDE SEQUENCE [LARGE SCALE GENOMIC DNA]</scope>
    <source>
        <strain evidence="2">YNDBR</strain>
        <tissue evidence="2">Leaf</tissue>
    </source>
</reference>
<gene>
    <name evidence="2" type="ORF">Syun_004265</name>
</gene>
<accession>A0AAP0L2Q7</accession>
<evidence type="ECO:0000313" key="3">
    <source>
        <dbReference type="Proteomes" id="UP001420932"/>
    </source>
</evidence>
<proteinExistence type="predicted"/>
<keyword evidence="3" id="KW-1185">Reference proteome</keyword>
<evidence type="ECO:0000259" key="1">
    <source>
        <dbReference type="Pfam" id="PF17766"/>
    </source>
</evidence>
<evidence type="ECO:0000313" key="2">
    <source>
        <dbReference type="EMBL" id="KAK9163363.1"/>
    </source>
</evidence>
<dbReference type="Pfam" id="PF17766">
    <property type="entry name" value="fn3_6"/>
    <property type="match status" value="1"/>
</dbReference>
<dbReference type="EMBL" id="JBBNAF010000002">
    <property type="protein sequence ID" value="KAK9163363.1"/>
    <property type="molecule type" value="Genomic_DNA"/>
</dbReference>
<sequence length="187" mass="21122">MEYHRVGVGISVHLCFNLRIQSLLSVLTVIVVHVKMPPPNIRLLQRLAEKKCLKITNVRELMSTCIANLMDMGEVKVSVEPNKLVFKENEEKLSYKVTLKEPSKVSNQVIYGSLIWIGNGGKYVEVPMVVVVGDLDCLYLKEKQKLETKAKAQEVSTHSRKRVIEGEGSLLPSIGKGFDDCSRWKLR</sequence>
<organism evidence="2 3">
    <name type="scientific">Stephania yunnanensis</name>
    <dbReference type="NCBI Taxonomy" id="152371"/>
    <lineage>
        <taxon>Eukaryota</taxon>
        <taxon>Viridiplantae</taxon>
        <taxon>Streptophyta</taxon>
        <taxon>Embryophyta</taxon>
        <taxon>Tracheophyta</taxon>
        <taxon>Spermatophyta</taxon>
        <taxon>Magnoliopsida</taxon>
        <taxon>Ranunculales</taxon>
        <taxon>Menispermaceae</taxon>
        <taxon>Menispermoideae</taxon>
        <taxon>Cissampelideae</taxon>
        <taxon>Stephania</taxon>
    </lineage>
</organism>
<dbReference type="Gene3D" id="2.60.40.2310">
    <property type="match status" value="1"/>
</dbReference>
<comment type="caution">
    <text evidence="2">The sequence shown here is derived from an EMBL/GenBank/DDBJ whole genome shotgun (WGS) entry which is preliminary data.</text>
</comment>
<protein>
    <recommendedName>
        <fullName evidence="1">Subtilisin-like protease fibronectin type-III domain-containing protein</fullName>
    </recommendedName>
</protein>